<dbReference type="Pfam" id="PF06985">
    <property type="entry name" value="HET"/>
    <property type="match status" value="1"/>
</dbReference>
<keyword evidence="3" id="KW-1185">Reference proteome</keyword>
<dbReference type="PANTHER" id="PTHR24148">
    <property type="entry name" value="ANKYRIN REPEAT DOMAIN-CONTAINING PROTEIN 39 HOMOLOG-RELATED"/>
    <property type="match status" value="1"/>
</dbReference>
<dbReference type="Proteomes" id="UP000319160">
    <property type="component" value="Unassembled WGS sequence"/>
</dbReference>
<proteinExistence type="predicted"/>
<reference evidence="3" key="1">
    <citation type="submission" date="2019-06" db="EMBL/GenBank/DDBJ databases">
        <title>Draft genome sequence of the griseofulvin-producing fungus Xylaria cubensis strain G536.</title>
        <authorList>
            <person name="Mead M.E."/>
            <person name="Raja H.A."/>
            <person name="Steenwyk J.L."/>
            <person name="Knowles S.L."/>
            <person name="Oberlies N.H."/>
            <person name="Rokas A."/>
        </authorList>
    </citation>
    <scope>NUCLEOTIDE SEQUENCE [LARGE SCALE GENOMIC DNA]</scope>
    <source>
        <strain evidence="3">G536</strain>
    </source>
</reference>
<sequence>MNRNQDQSRAGSGVDPLGRWPRRLLHVPSMTSYEWSPGNKYGEHYTPEYNAITYTWGRWRLQSNERPDVRSIGVSGVPWDIPRVHPDRFTTNELEELIRMATKAQPMFAHLRKDVSPSCCEFVWLDIVCIDQREHSRTSALEIGRQALIFDGAKQVVVWLSTFSTYDLNLVIDGLSCATDRLTEKTQSRATLKDTDTRTLLHQIRDGLNKLFSDPWFTSLWTLQEAYLRADAVLAGRDGCFADGPAYGGTSKSPANLYDLIGVCEPMLNDRFFEEQAPSDLYTSIKKLIEDSGMQALAEDSALATYLAAAQRKFTRPPDAIYGIQQIFDARVGVTAPGADHDKVWSLDQLEIQLGSHLLRHHPVLSQMHVYTAPAALGSAWRVSKIHSIIPPDQRFAAYTKTRAAREHDPDDALEEPKCNLLVERFKDTVWCRFDGPCCGFADFHKIFTQLSRHDILKDQMINSNLVTIYLDVTPELDKCPEYRSTGYAIVPGGPRQNRLSLWLAKAFSLDTLRVLLLGRRGRSRSAAEPRVLVGLLLLRCRGKDLSQPSLYYRRIGFCVWSTAHLAVGGVYLPNAKLMTGIAPLWKKEVGVFG</sequence>
<gene>
    <name evidence="2" type="ORF">FHL15_008125</name>
</gene>
<accession>A0A553HSI6</accession>
<evidence type="ECO:0000313" key="2">
    <source>
        <dbReference type="EMBL" id="TRX90920.1"/>
    </source>
</evidence>
<dbReference type="OrthoDB" id="2157530at2759"/>
<dbReference type="InterPro" id="IPR052895">
    <property type="entry name" value="HetReg/Transcr_Mod"/>
</dbReference>
<evidence type="ECO:0000259" key="1">
    <source>
        <dbReference type="Pfam" id="PF06985"/>
    </source>
</evidence>
<comment type="caution">
    <text evidence="2">The sequence shown here is derived from an EMBL/GenBank/DDBJ whole genome shotgun (WGS) entry which is preliminary data.</text>
</comment>
<evidence type="ECO:0000313" key="3">
    <source>
        <dbReference type="Proteomes" id="UP000319160"/>
    </source>
</evidence>
<dbReference type="InterPro" id="IPR010730">
    <property type="entry name" value="HET"/>
</dbReference>
<organism evidence="2 3">
    <name type="scientific">Xylaria flabelliformis</name>
    <dbReference type="NCBI Taxonomy" id="2512241"/>
    <lineage>
        <taxon>Eukaryota</taxon>
        <taxon>Fungi</taxon>
        <taxon>Dikarya</taxon>
        <taxon>Ascomycota</taxon>
        <taxon>Pezizomycotina</taxon>
        <taxon>Sordariomycetes</taxon>
        <taxon>Xylariomycetidae</taxon>
        <taxon>Xylariales</taxon>
        <taxon>Xylariaceae</taxon>
        <taxon>Xylaria</taxon>
    </lineage>
</organism>
<dbReference type="PANTHER" id="PTHR24148:SF64">
    <property type="entry name" value="HETEROKARYON INCOMPATIBILITY DOMAIN-CONTAINING PROTEIN"/>
    <property type="match status" value="1"/>
</dbReference>
<dbReference type="AlphaFoldDB" id="A0A553HSI6"/>
<feature type="domain" description="Heterokaryon incompatibility" evidence="1">
    <location>
        <begin position="49"/>
        <end position="225"/>
    </location>
</feature>
<dbReference type="STRING" id="2512241.A0A553HSI6"/>
<protein>
    <recommendedName>
        <fullName evidence="1">Heterokaryon incompatibility domain-containing protein</fullName>
    </recommendedName>
</protein>
<name>A0A553HSI6_9PEZI</name>
<dbReference type="EMBL" id="VFLP01000050">
    <property type="protein sequence ID" value="TRX90920.1"/>
    <property type="molecule type" value="Genomic_DNA"/>
</dbReference>